<dbReference type="PANTHER" id="PTHR33053:SF9">
    <property type="entry name" value="AGAP000105-PA"/>
    <property type="match status" value="1"/>
</dbReference>
<evidence type="ECO:0000313" key="3">
    <source>
        <dbReference type="Proteomes" id="UP000000305"/>
    </source>
</evidence>
<dbReference type="PhylomeDB" id="E9FVR3"/>
<dbReference type="HOGENOM" id="CLU_004416_4_1_1"/>
<sequence>MTSRQERRRRRDYVEYLNHLYDSSLESSDGDDEAVESVAVELQSAESVEIAEIDSTAVAVESDICISSEEDPEDSSSVSSLEDSSETASVDDDRCPETVDGVPVCDDQHPLAADLRGWKTKFHVPHLQVGELLGILRKHHPELPKSAKTLMGTPRLKVVTRSVNPGIYYHFGIEKRLLSTLTSLGILILDDPVGIFIGIDGVPLTKSSGSTFWVIVGYLPFVKDSEPFFIGVYHGKSKPQFSNIFLQELIEEAQHLYTTGFSYRGNCYKLKIEAFVCDAPARAMIACVKSHSSDRYGCARCVGSGVILGELRTDDSFRNKSCADHHHCRSVMENLDYVDMIRALPLDPMHLVDLGVQKKMLTILCGLDSRKRIRGVTLTPVVVEQIDRFLEIVRPFVSRLEFARQPRSVKELPRWKSSEHRVILHYVGVVLFHNYLPRSLFNHFLLLHYAVKILSCEEFCIEKNACANSLLSLFIKQSAVLYDPSFVSYNVHSLFHISSDVLKFGVLENFSAYRFENCYGKMKKYLIKSDKPLQQFVKRQVEEEKCKRSSRPAERVILPKLQCAEPHNEGPLVQNLVGRQFKTANIKGIGIIKSRSLADSCVFLSDMSVIEVKNFVIVGDTIVALGHLYVTQQSYSMYPFPSSHIGEYLVSDISNELHAYDINDILYKAVRLPTSVLLDGSFVVFPLKRQ</sequence>
<dbReference type="Proteomes" id="UP000000305">
    <property type="component" value="Unassembled WGS sequence"/>
</dbReference>
<dbReference type="InParanoid" id="E9FVR3"/>
<dbReference type="STRING" id="6669.E9FVR3"/>
<keyword evidence="3" id="KW-1185">Reference proteome</keyword>
<dbReference type="PANTHER" id="PTHR33053">
    <property type="entry name" value="PROTEIN, PUTATIVE-RELATED"/>
    <property type="match status" value="1"/>
</dbReference>
<accession>E9FVR3</accession>
<evidence type="ECO:0000256" key="1">
    <source>
        <dbReference type="SAM" id="MobiDB-lite"/>
    </source>
</evidence>
<gene>
    <name evidence="2" type="ORF">DAPPUDRAFT_95434</name>
</gene>
<evidence type="ECO:0000313" key="2">
    <source>
        <dbReference type="EMBL" id="EFX88597.1"/>
    </source>
</evidence>
<organism evidence="2 3">
    <name type="scientific">Daphnia pulex</name>
    <name type="common">Water flea</name>
    <dbReference type="NCBI Taxonomy" id="6669"/>
    <lineage>
        <taxon>Eukaryota</taxon>
        <taxon>Metazoa</taxon>
        <taxon>Ecdysozoa</taxon>
        <taxon>Arthropoda</taxon>
        <taxon>Crustacea</taxon>
        <taxon>Branchiopoda</taxon>
        <taxon>Diplostraca</taxon>
        <taxon>Cladocera</taxon>
        <taxon>Anomopoda</taxon>
        <taxon>Daphniidae</taxon>
        <taxon>Daphnia</taxon>
    </lineage>
</organism>
<protein>
    <recommendedName>
        <fullName evidence="4">Transposase domain-containing protein</fullName>
    </recommendedName>
</protein>
<feature type="region of interest" description="Disordered" evidence="1">
    <location>
        <begin position="67"/>
        <end position="102"/>
    </location>
</feature>
<dbReference type="AlphaFoldDB" id="E9FVR3"/>
<dbReference type="OrthoDB" id="6359149at2759"/>
<name>E9FVR3_DAPPU</name>
<proteinExistence type="predicted"/>
<dbReference type="EMBL" id="GL732525">
    <property type="protein sequence ID" value="EFX88597.1"/>
    <property type="molecule type" value="Genomic_DNA"/>
</dbReference>
<reference evidence="2 3" key="1">
    <citation type="journal article" date="2011" name="Science">
        <title>The ecoresponsive genome of Daphnia pulex.</title>
        <authorList>
            <person name="Colbourne J.K."/>
            <person name="Pfrender M.E."/>
            <person name="Gilbert D."/>
            <person name="Thomas W.K."/>
            <person name="Tucker A."/>
            <person name="Oakley T.H."/>
            <person name="Tokishita S."/>
            <person name="Aerts A."/>
            <person name="Arnold G.J."/>
            <person name="Basu M.K."/>
            <person name="Bauer D.J."/>
            <person name="Caceres C.E."/>
            <person name="Carmel L."/>
            <person name="Casola C."/>
            <person name="Choi J.H."/>
            <person name="Detter J.C."/>
            <person name="Dong Q."/>
            <person name="Dusheyko S."/>
            <person name="Eads B.D."/>
            <person name="Frohlich T."/>
            <person name="Geiler-Samerotte K.A."/>
            <person name="Gerlach D."/>
            <person name="Hatcher P."/>
            <person name="Jogdeo S."/>
            <person name="Krijgsveld J."/>
            <person name="Kriventseva E.V."/>
            <person name="Kultz D."/>
            <person name="Laforsch C."/>
            <person name="Lindquist E."/>
            <person name="Lopez J."/>
            <person name="Manak J.R."/>
            <person name="Muller J."/>
            <person name="Pangilinan J."/>
            <person name="Patwardhan R.P."/>
            <person name="Pitluck S."/>
            <person name="Pritham E.J."/>
            <person name="Rechtsteiner A."/>
            <person name="Rho M."/>
            <person name="Rogozin I.B."/>
            <person name="Sakarya O."/>
            <person name="Salamov A."/>
            <person name="Schaack S."/>
            <person name="Shapiro H."/>
            <person name="Shiga Y."/>
            <person name="Skalitzky C."/>
            <person name="Smith Z."/>
            <person name="Souvorov A."/>
            <person name="Sung W."/>
            <person name="Tang Z."/>
            <person name="Tsuchiya D."/>
            <person name="Tu H."/>
            <person name="Vos H."/>
            <person name="Wang M."/>
            <person name="Wolf Y.I."/>
            <person name="Yamagata H."/>
            <person name="Yamada T."/>
            <person name="Ye Y."/>
            <person name="Shaw J.R."/>
            <person name="Andrews J."/>
            <person name="Crease T.J."/>
            <person name="Tang H."/>
            <person name="Lucas S.M."/>
            <person name="Robertson H.M."/>
            <person name="Bork P."/>
            <person name="Koonin E.V."/>
            <person name="Zdobnov E.M."/>
            <person name="Grigoriev I.V."/>
            <person name="Lynch M."/>
            <person name="Boore J.L."/>
        </authorList>
    </citation>
    <scope>NUCLEOTIDE SEQUENCE [LARGE SCALE GENOMIC DNA]</scope>
</reference>
<evidence type="ECO:0008006" key="4">
    <source>
        <dbReference type="Google" id="ProtNLM"/>
    </source>
</evidence>
<dbReference type="KEGG" id="dpx:DAPPUDRAFT_95434"/>
<dbReference type="OMA" id="NSEANNC"/>